<reference evidence="29" key="2">
    <citation type="submission" date="2025-08" db="UniProtKB">
        <authorList>
            <consortium name="Ensembl"/>
        </authorList>
    </citation>
    <scope>IDENTIFICATION</scope>
    <source>
        <strain evidence="29">Thoroughbred</strain>
    </source>
</reference>
<evidence type="ECO:0000313" key="29">
    <source>
        <dbReference type="Ensembl" id="ENSECAP00000067656.1"/>
    </source>
</evidence>
<organism evidence="29 30">
    <name type="scientific">Equus caballus</name>
    <name type="common">Horse</name>
    <dbReference type="NCBI Taxonomy" id="9796"/>
    <lineage>
        <taxon>Eukaryota</taxon>
        <taxon>Metazoa</taxon>
        <taxon>Chordata</taxon>
        <taxon>Craniata</taxon>
        <taxon>Vertebrata</taxon>
        <taxon>Euteleostomi</taxon>
        <taxon>Mammalia</taxon>
        <taxon>Eutheria</taxon>
        <taxon>Laurasiatheria</taxon>
        <taxon>Perissodactyla</taxon>
        <taxon>Equidae</taxon>
        <taxon>Equus</taxon>
    </lineage>
</organism>
<comment type="catalytic activity">
    <reaction evidence="20">
        <text>N-(9Z-octadecenoyl)-L-glutamine + H2O = L-glutamine + (9Z)-octadecenoate</text>
        <dbReference type="Rhea" id="RHEA:51356"/>
        <dbReference type="ChEBI" id="CHEBI:15377"/>
        <dbReference type="ChEBI" id="CHEBI:30823"/>
        <dbReference type="ChEBI" id="CHEBI:58359"/>
        <dbReference type="ChEBI" id="CHEBI:134033"/>
    </reaction>
    <physiologicalReaction direction="left-to-right" evidence="20">
        <dbReference type="Rhea" id="RHEA:51357"/>
    </physiologicalReaction>
</comment>
<evidence type="ECO:0000256" key="4">
    <source>
        <dbReference type="ARBA" id="ARBA00022723"/>
    </source>
</evidence>
<dbReference type="Pfam" id="PF07687">
    <property type="entry name" value="M20_dimer"/>
    <property type="match status" value="1"/>
</dbReference>
<comment type="similarity">
    <text evidence="2">Belongs to the peptidase M20A family.</text>
</comment>
<dbReference type="AlphaFoldDB" id="A0A9L0RYI1"/>
<evidence type="ECO:0000256" key="27">
    <source>
        <dbReference type="SAM" id="SignalP"/>
    </source>
</evidence>
<evidence type="ECO:0000256" key="1">
    <source>
        <dbReference type="ARBA" id="ARBA00004872"/>
    </source>
</evidence>
<dbReference type="SUPFAM" id="SSF53187">
    <property type="entry name" value="Zn-dependent exopeptidases"/>
    <property type="match status" value="1"/>
</dbReference>
<dbReference type="CDD" id="cd05674">
    <property type="entry name" value="M20_yscS"/>
    <property type="match status" value="1"/>
</dbReference>
<dbReference type="Proteomes" id="UP000002281">
    <property type="component" value="Chromosome 5"/>
</dbReference>
<evidence type="ECO:0000256" key="20">
    <source>
        <dbReference type="ARBA" id="ARBA00048729"/>
    </source>
</evidence>
<comment type="pathway">
    <text evidence="7">Amino-acid metabolism.</text>
</comment>
<dbReference type="SUPFAM" id="SSF55031">
    <property type="entry name" value="Bacterial exopeptidase dimerisation domain"/>
    <property type="match status" value="1"/>
</dbReference>
<comment type="catalytic activity">
    <reaction evidence="15">
        <text>N-(9Z-octadecenoyl)-L-methionine + H2O = (9Z)-octadecenoate + L-methionine</text>
        <dbReference type="Rhea" id="RHEA:64144"/>
        <dbReference type="ChEBI" id="CHEBI:15377"/>
        <dbReference type="ChEBI" id="CHEBI:30823"/>
        <dbReference type="ChEBI" id="CHEBI:57844"/>
        <dbReference type="ChEBI" id="CHEBI:149732"/>
    </reaction>
    <physiologicalReaction direction="left-to-right" evidence="15">
        <dbReference type="Rhea" id="RHEA:64145"/>
    </physiologicalReaction>
</comment>
<evidence type="ECO:0000256" key="21">
    <source>
        <dbReference type="ARBA" id="ARBA00048822"/>
    </source>
</evidence>
<comment type="catalytic activity">
    <reaction evidence="16">
        <text>N-(9Z-octadecenoyl)-L-asparagine + H2O = L-asparagine + (9Z)-octadecenoate</text>
        <dbReference type="Rhea" id="RHEA:64136"/>
        <dbReference type="ChEBI" id="CHEBI:15377"/>
        <dbReference type="ChEBI" id="CHEBI:30823"/>
        <dbReference type="ChEBI" id="CHEBI:58048"/>
        <dbReference type="ChEBI" id="CHEBI:149730"/>
    </reaction>
    <physiologicalReaction direction="left-to-right" evidence="16">
        <dbReference type="Rhea" id="RHEA:64137"/>
    </physiologicalReaction>
</comment>
<comment type="catalytic activity">
    <reaction evidence="10">
        <text>N-(4Z,7Z,10Z,13Z,16Z,19Z-docosahexaenoyl)-L-phenylalanine + H2O = (4Z,7Z,10Z,13Z,16Z,19Z)-docosahexaenoate + L-phenylalanine</text>
        <dbReference type="Rhea" id="RHEA:64132"/>
        <dbReference type="ChEBI" id="CHEBI:15377"/>
        <dbReference type="ChEBI" id="CHEBI:58095"/>
        <dbReference type="ChEBI" id="CHEBI:77016"/>
        <dbReference type="ChEBI" id="CHEBI:149701"/>
    </reaction>
    <physiologicalReaction direction="left-to-right" evidence="10">
        <dbReference type="Rhea" id="RHEA:64133"/>
    </physiologicalReaction>
</comment>
<evidence type="ECO:0000256" key="7">
    <source>
        <dbReference type="ARBA" id="ARBA00034698"/>
    </source>
</evidence>
<evidence type="ECO:0000256" key="16">
    <source>
        <dbReference type="ARBA" id="ARBA00048380"/>
    </source>
</evidence>
<comment type="function">
    <text evidence="8">Secreted enzyme that regulates the endogenous N-fatty acyl amino acid (NAAs) tissue and circulating levels by functioning as a bidirectional NAA synthase/hydrolase. It condenses free fatty acids and free amino acids to generate NAAs and bidirectionally catalyzes the reverse hydrolysis reaction. Some of these NAAs stimulate oxidative metabolism via mitochondrial uncoupling, increasing energy expenditure in a UPC1-independent manner. Thereby, this secreted protein may indirectly regulate whole body energy expenditure. PM20D1 circulates in tight association with both low- and high-density (LDL and HDL,respectively) lipoprotein particles.</text>
</comment>
<evidence type="ECO:0000256" key="8">
    <source>
        <dbReference type="ARBA" id="ARBA00046147"/>
    </source>
</evidence>
<keyword evidence="5" id="KW-0378">Hydrolase</keyword>
<comment type="catalytic activity">
    <reaction evidence="21">
        <text>N-(9Z-octadecenoyl)-L-tryptophan + H2O = L-tryptophan + (9Z)-octadecenoate</text>
        <dbReference type="Rhea" id="RHEA:64176"/>
        <dbReference type="ChEBI" id="CHEBI:15377"/>
        <dbReference type="ChEBI" id="CHEBI:30823"/>
        <dbReference type="ChEBI" id="CHEBI:57912"/>
        <dbReference type="ChEBI" id="CHEBI:149733"/>
    </reaction>
    <physiologicalReaction direction="left-to-right" evidence="21">
        <dbReference type="Rhea" id="RHEA:64177"/>
    </physiologicalReaction>
</comment>
<evidence type="ECO:0000256" key="24">
    <source>
        <dbReference type="ARBA" id="ARBA00048879"/>
    </source>
</evidence>
<dbReference type="Gene3D" id="3.40.630.10">
    <property type="entry name" value="Zn peptidases"/>
    <property type="match status" value="1"/>
</dbReference>
<keyword evidence="27" id="KW-0732">Signal</keyword>
<keyword evidence="30" id="KW-1185">Reference proteome</keyword>
<evidence type="ECO:0000256" key="25">
    <source>
        <dbReference type="ARBA" id="ARBA00049100"/>
    </source>
</evidence>
<comment type="catalytic activity">
    <reaction evidence="25">
        <text>N-(5Z,8Z,11Z,14Z-eicosatetraenoyl)-L-serine + H2O = (5Z,8Z,11Z,14Z)-eicosatetraenoate + L-serine</text>
        <dbReference type="Rhea" id="RHEA:64116"/>
        <dbReference type="ChEBI" id="CHEBI:15377"/>
        <dbReference type="ChEBI" id="CHEBI:32395"/>
        <dbReference type="ChEBI" id="CHEBI:33384"/>
        <dbReference type="ChEBI" id="CHEBI:149697"/>
    </reaction>
    <physiologicalReaction direction="left-to-right" evidence="25">
        <dbReference type="Rhea" id="RHEA:64117"/>
    </physiologicalReaction>
    <physiologicalReaction direction="right-to-left" evidence="25">
        <dbReference type="Rhea" id="RHEA:64118"/>
    </physiologicalReaction>
</comment>
<evidence type="ECO:0000256" key="9">
    <source>
        <dbReference type="ARBA" id="ARBA00047450"/>
    </source>
</evidence>
<comment type="pathway">
    <text evidence="1">Lipid metabolism; fatty acid metabolism.</text>
</comment>
<keyword evidence="4" id="KW-0479">Metal-binding</keyword>
<gene>
    <name evidence="29" type="primary">PM20D1</name>
</gene>
<evidence type="ECO:0000256" key="17">
    <source>
        <dbReference type="ARBA" id="ARBA00048402"/>
    </source>
</evidence>
<dbReference type="InterPro" id="IPR002933">
    <property type="entry name" value="Peptidase_M20"/>
</dbReference>
<dbReference type="GO" id="GO:0006508">
    <property type="term" value="P:proteolysis"/>
    <property type="evidence" value="ECO:0007669"/>
    <property type="project" value="UniProtKB-KW"/>
</dbReference>
<feature type="domain" description="Peptidase M20 dimerisation" evidence="28">
    <location>
        <begin position="212"/>
        <end position="355"/>
    </location>
</feature>
<evidence type="ECO:0000256" key="12">
    <source>
        <dbReference type="ARBA" id="ARBA00047866"/>
    </source>
</evidence>
<evidence type="ECO:0000256" key="14">
    <source>
        <dbReference type="ARBA" id="ARBA00047879"/>
    </source>
</evidence>
<evidence type="ECO:0000256" key="13">
    <source>
        <dbReference type="ARBA" id="ARBA00047874"/>
    </source>
</evidence>
<proteinExistence type="inferred from homology"/>
<evidence type="ECO:0000256" key="5">
    <source>
        <dbReference type="ARBA" id="ARBA00022801"/>
    </source>
</evidence>
<evidence type="ECO:0000256" key="22">
    <source>
        <dbReference type="ARBA" id="ARBA00048827"/>
    </source>
</evidence>
<sequence length="474" mass="52063">MARGYVCVLALAAVLLLGIAAVSRSKGLRGKEPQRASRVPSEFSQGERVAMKEGLKGAIQIPTVSFSPNEFNTTALAEFGEYIHEVFPTVFKTSFIQHEVVGEYSHLFTVQGSDPNLQPYMLLAHIDVVPAPDEGWEVPPFSGLERDGFIYGRGTLDNKNSVMVSGANGAQKISALLQARGIQLAFIVDEGSFILDGLVPNLKKPFAMVAVSEKGMLNLELQVNMTPGHSSAPPEETSIGILAAAVSRLEQTPMPNMFGGGPLKMALQQLADEFPFPINIVLSNLWLFRPLVSRLMERNKITSALVRTTTAVTMFKAGIKVNVIPSVAQATVNFRIHPAQTVQQVLELVKNIVADDRVQFHVLNAVDPLPNSPSDSQAFGYQLLCQTIQSVFPEVHIVVPGICIGNTDSRHYTNLTTGIYRFNPVYLQPQGSYGIHGRNEKISVQAYESQVKFIFEFIQNADRDWVLVPHQHEL</sequence>
<evidence type="ECO:0000256" key="11">
    <source>
        <dbReference type="ARBA" id="ARBA00047723"/>
    </source>
</evidence>
<evidence type="ECO:0000256" key="19">
    <source>
        <dbReference type="ARBA" id="ARBA00048597"/>
    </source>
</evidence>
<evidence type="ECO:0000313" key="30">
    <source>
        <dbReference type="Proteomes" id="UP000002281"/>
    </source>
</evidence>
<dbReference type="Gene3D" id="3.30.70.360">
    <property type="match status" value="1"/>
</dbReference>
<dbReference type="PANTHER" id="PTHR45962:SF1">
    <property type="entry name" value="N-FATTY-ACYL-AMINO ACID SYNTHASE_HYDROLASE PM20D1"/>
    <property type="match status" value="1"/>
</dbReference>
<evidence type="ECO:0000256" key="23">
    <source>
        <dbReference type="ARBA" id="ARBA00048840"/>
    </source>
</evidence>
<evidence type="ECO:0000256" key="6">
    <source>
        <dbReference type="ARBA" id="ARBA00022833"/>
    </source>
</evidence>
<comment type="catalytic activity">
    <reaction evidence="18">
        <text>an N-acyl-L-amino acid + H2O = an L-alpha-amino acid + a carboxylate</text>
        <dbReference type="Rhea" id="RHEA:15565"/>
        <dbReference type="ChEBI" id="CHEBI:15377"/>
        <dbReference type="ChEBI" id="CHEBI:29067"/>
        <dbReference type="ChEBI" id="CHEBI:59869"/>
        <dbReference type="ChEBI" id="CHEBI:59874"/>
        <dbReference type="EC" id="3.5.1.14"/>
    </reaction>
    <physiologicalReaction direction="left-to-right" evidence="18">
        <dbReference type="Rhea" id="RHEA:15566"/>
    </physiologicalReaction>
    <physiologicalReaction direction="right-to-left" evidence="18">
        <dbReference type="Rhea" id="RHEA:15567"/>
    </physiologicalReaction>
</comment>
<comment type="catalytic activity">
    <reaction evidence="22">
        <text>N-(9Z-octadecenoyl)-L-leucine + H2O = L-leucine + (9Z)-octadecenoate</text>
        <dbReference type="Rhea" id="RHEA:51360"/>
        <dbReference type="ChEBI" id="CHEBI:15377"/>
        <dbReference type="ChEBI" id="CHEBI:30823"/>
        <dbReference type="ChEBI" id="CHEBI:57427"/>
        <dbReference type="ChEBI" id="CHEBI:134035"/>
    </reaction>
    <physiologicalReaction direction="left-to-right" evidence="22">
        <dbReference type="Rhea" id="RHEA:51361"/>
    </physiologicalReaction>
    <physiologicalReaction direction="right-to-left" evidence="22">
        <dbReference type="Rhea" id="RHEA:51362"/>
    </physiologicalReaction>
</comment>
<comment type="catalytic activity">
    <reaction evidence="23">
        <text>an N-acyl-aromatic L-alpha-amino acid + H2O = an aromatic L-alpha-amino acid + a carboxylate</text>
        <dbReference type="Rhea" id="RHEA:54184"/>
        <dbReference type="ChEBI" id="CHEBI:15377"/>
        <dbReference type="ChEBI" id="CHEBI:29067"/>
        <dbReference type="ChEBI" id="CHEBI:84824"/>
        <dbReference type="ChEBI" id="CHEBI:138093"/>
        <dbReference type="EC" id="3.5.1.114"/>
    </reaction>
    <physiologicalReaction direction="left-to-right" evidence="23">
        <dbReference type="Rhea" id="RHEA:54185"/>
    </physiologicalReaction>
    <physiologicalReaction direction="right-to-left" evidence="23">
        <dbReference type="Rhea" id="RHEA:54186"/>
    </physiologicalReaction>
</comment>
<dbReference type="PANTHER" id="PTHR45962">
    <property type="entry name" value="N-FATTY-ACYL-AMINO ACID SYNTHASE/HYDROLASE PM20D1"/>
    <property type="match status" value="1"/>
</dbReference>
<comment type="catalytic activity">
    <reaction evidence="17">
        <text>N-(5Z,8Z,11Z,14Z)-eicosatetraenoyl-glycine + H2O = (5Z,8Z,11Z,14Z)-eicosatetraenoate + glycine</text>
        <dbReference type="Rhea" id="RHEA:64108"/>
        <dbReference type="ChEBI" id="CHEBI:15377"/>
        <dbReference type="ChEBI" id="CHEBI:32395"/>
        <dbReference type="ChEBI" id="CHEBI:57305"/>
        <dbReference type="ChEBI" id="CHEBI:59002"/>
    </reaction>
    <physiologicalReaction direction="left-to-right" evidence="17">
        <dbReference type="Rhea" id="RHEA:64109"/>
    </physiologicalReaction>
    <physiologicalReaction direction="right-to-left" evidence="17">
        <dbReference type="Rhea" id="RHEA:64110"/>
    </physiologicalReaction>
</comment>
<dbReference type="InterPro" id="IPR036264">
    <property type="entry name" value="Bact_exopeptidase_dim_dom"/>
</dbReference>
<evidence type="ECO:0000256" key="18">
    <source>
        <dbReference type="ARBA" id="ARBA00048579"/>
    </source>
</evidence>
<evidence type="ECO:0000256" key="2">
    <source>
        <dbReference type="ARBA" id="ARBA00006247"/>
    </source>
</evidence>
<protein>
    <submittedName>
        <fullName evidence="29">Peptidase M20 domain containing 1</fullName>
    </submittedName>
</protein>
<accession>A0A9L0RYI1</accession>
<keyword evidence="3" id="KW-0645">Protease</keyword>
<name>A0A9L0RYI1_HORSE</name>
<evidence type="ECO:0000256" key="3">
    <source>
        <dbReference type="ARBA" id="ARBA00022670"/>
    </source>
</evidence>
<evidence type="ECO:0000259" key="28">
    <source>
        <dbReference type="Pfam" id="PF07687"/>
    </source>
</evidence>
<comment type="catalytic activity">
    <reaction evidence="13">
        <text>(5Z,8Z,11Z,14Z)-eicosatetraenoate + L-phenylalanine = N-(5Z,8Z,11Z,14Z-eicosatetraenoyl)-L-phenylalanine + H2O</text>
        <dbReference type="Rhea" id="RHEA:51312"/>
        <dbReference type="ChEBI" id="CHEBI:15377"/>
        <dbReference type="ChEBI" id="CHEBI:32395"/>
        <dbReference type="ChEBI" id="CHEBI:58095"/>
        <dbReference type="ChEBI" id="CHEBI:134022"/>
    </reaction>
    <physiologicalReaction direction="left-to-right" evidence="13">
        <dbReference type="Rhea" id="RHEA:51313"/>
    </physiologicalReaction>
    <physiologicalReaction direction="right-to-left" evidence="13">
        <dbReference type="Rhea" id="RHEA:51314"/>
    </physiologicalReaction>
</comment>
<dbReference type="FunFam" id="1.10.150.900:FF:000003">
    <property type="entry name" value="N-fatty-acyl-amino acid synthase/hydrolase PM20D1"/>
    <property type="match status" value="1"/>
</dbReference>
<reference evidence="29 30" key="1">
    <citation type="journal article" date="2009" name="Science">
        <title>Genome sequence, comparative analysis, and population genetics of the domestic horse.</title>
        <authorList>
            <consortium name="Broad Institute Genome Sequencing Platform"/>
            <consortium name="Broad Institute Whole Genome Assembly Team"/>
            <person name="Wade C.M."/>
            <person name="Giulotto E."/>
            <person name="Sigurdsson S."/>
            <person name="Zoli M."/>
            <person name="Gnerre S."/>
            <person name="Imsland F."/>
            <person name="Lear T.L."/>
            <person name="Adelson D.L."/>
            <person name="Bailey E."/>
            <person name="Bellone R.R."/>
            <person name="Bloecker H."/>
            <person name="Distl O."/>
            <person name="Edgar R.C."/>
            <person name="Garber M."/>
            <person name="Leeb T."/>
            <person name="Mauceli E."/>
            <person name="MacLeod J.N."/>
            <person name="Penedo M.C.T."/>
            <person name="Raison J.M."/>
            <person name="Sharpe T."/>
            <person name="Vogel J."/>
            <person name="Andersson L."/>
            <person name="Antczak D.F."/>
            <person name="Biagi T."/>
            <person name="Binns M.M."/>
            <person name="Chowdhary B.P."/>
            <person name="Coleman S.J."/>
            <person name="Della Valle G."/>
            <person name="Fryc S."/>
            <person name="Guerin G."/>
            <person name="Hasegawa T."/>
            <person name="Hill E.W."/>
            <person name="Jurka J."/>
            <person name="Kiialainen A."/>
            <person name="Lindgren G."/>
            <person name="Liu J."/>
            <person name="Magnani E."/>
            <person name="Mickelson J.R."/>
            <person name="Murray J."/>
            <person name="Nergadze S.G."/>
            <person name="Onofrio R."/>
            <person name="Pedroni S."/>
            <person name="Piras M.F."/>
            <person name="Raudsepp T."/>
            <person name="Rocchi M."/>
            <person name="Roeed K.H."/>
            <person name="Ryder O.A."/>
            <person name="Searle S."/>
            <person name="Skow L."/>
            <person name="Swinburne J.E."/>
            <person name="Syvaenen A.C."/>
            <person name="Tozaki T."/>
            <person name="Valberg S.J."/>
            <person name="Vaudin M."/>
            <person name="White J.R."/>
            <person name="Zody M.C."/>
            <person name="Lander E.S."/>
            <person name="Lindblad-Toh K."/>
        </authorList>
    </citation>
    <scope>NUCLEOTIDE SEQUENCE [LARGE SCALE GENOMIC DNA]</scope>
    <source>
        <strain evidence="29 30">Thoroughbred</strain>
    </source>
</reference>
<dbReference type="GO" id="GO:0008233">
    <property type="term" value="F:peptidase activity"/>
    <property type="evidence" value="ECO:0007669"/>
    <property type="project" value="UniProtKB-KW"/>
</dbReference>
<comment type="catalytic activity">
    <reaction evidence="19">
        <text>N-(9Z-octadecenoyl)-L-serine + H2O = L-serine + (9Z)-octadecenoate</text>
        <dbReference type="Rhea" id="RHEA:51352"/>
        <dbReference type="ChEBI" id="CHEBI:15377"/>
        <dbReference type="ChEBI" id="CHEBI:30823"/>
        <dbReference type="ChEBI" id="CHEBI:33384"/>
        <dbReference type="ChEBI" id="CHEBI:134031"/>
    </reaction>
    <physiologicalReaction direction="left-to-right" evidence="19">
        <dbReference type="Rhea" id="RHEA:51353"/>
    </physiologicalReaction>
</comment>
<dbReference type="GO" id="GO:0004046">
    <property type="term" value="F:aminoacylase activity"/>
    <property type="evidence" value="ECO:0007669"/>
    <property type="project" value="UniProtKB-EC"/>
</dbReference>
<comment type="catalytic activity">
    <reaction evidence="26">
        <text>N-(9Z-octadecenoyl)-L-lysine + H2O = L-lysine + (9Z)-octadecenoate</text>
        <dbReference type="Rhea" id="RHEA:64192"/>
        <dbReference type="ChEBI" id="CHEBI:15377"/>
        <dbReference type="ChEBI" id="CHEBI:30823"/>
        <dbReference type="ChEBI" id="CHEBI:32551"/>
        <dbReference type="ChEBI" id="CHEBI:149731"/>
    </reaction>
    <physiologicalReaction direction="left-to-right" evidence="26">
        <dbReference type="Rhea" id="RHEA:64193"/>
    </physiologicalReaction>
</comment>
<evidence type="ECO:0000256" key="26">
    <source>
        <dbReference type="ARBA" id="ARBA00049457"/>
    </source>
</evidence>
<feature type="signal peptide" evidence="27">
    <location>
        <begin position="1"/>
        <end position="25"/>
    </location>
</feature>
<feature type="chain" id="PRO_5040298916" evidence="27">
    <location>
        <begin position="26"/>
        <end position="474"/>
    </location>
</feature>
<evidence type="ECO:0000256" key="15">
    <source>
        <dbReference type="ARBA" id="ARBA00048145"/>
    </source>
</evidence>
<keyword evidence="6" id="KW-0862">Zinc</keyword>
<dbReference type="GO" id="GO:0046872">
    <property type="term" value="F:metal ion binding"/>
    <property type="evidence" value="ECO:0007669"/>
    <property type="project" value="UniProtKB-KW"/>
</dbReference>
<reference evidence="29" key="3">
    <citation type="submission" date="2025-09" db="UniProtKB">
        <authorList>
            <consortium name="Ensembl"/>
        </authorList>
    </citation>
    <scope>IDENTIFICATION</scope>
    <source>
        <strain evidence="29">Thoroughbred</strain>
    </source>
</reference>
<comment type="catalytic activity">
    <reaction evidence="14">
        <text>N-hexadecanoyl-L-phenylalanine + H2O = hexadecanoate + L-phenylalanine</text>
        <dbReference type="Rhea" id="RHEA:64124"/>
        <dbReference type="ChEBI" id="CHEBI:7896"/>
        <dbReference type="ChEBI" id="CHEBI:15377"/>
        <dbReference type="ChEBI" id="CHEBI:58095"/>
        <dbReference type="ChEBI" id="CHEBI:149699"/>
    </reaction>
    <physiologicalReaction direction="left-to-right" evidence="14">
        <dbReference type="Rhea" id="RHEA:64125"/>
    </physiologicalReaction>
</comment>
<comment type="catalytic activity">
    <reaction evidence="9">
        <text>(9Z)-octadecenoate + glycine = N-(9Z-octadecenoyl)glycine + H2O</text>
        <dbReference type="Rhea" id="RHEA:51316"/>
        <dbReference type="ChEBI" id="CHEBI:15377"/>
        <dbReference type="ChEBI" id="CHEBI:30823"/>
        <dbReference type="ChEBI" id="CHEBI:57305"/>
        <dbReference type="ChEBI" id="CHEBI:133992"/>
    </reaction>
    <physiologicalReaction direction="right-to-left" evidence="9">
        <dbReference type="Rhea" id="RHEA:51318"/>
    </physiologicalReaction>
</comment>
<comment type="catalytic activity">
    <reaction evidence="24">
        <text>L-phenylalanine + (9Z)-octadecenoate = N-(9Z-octadecenoyl)-L-phenylalanine + H2O</text>
        <dbReference type="Rhea" id="RHEA:51300"/>
        <dbReference type="ChEBI" id="CHEBI:15377"/>
        <dbReference type="ChEBI" id="CHEBI:30823"/>
        <dbReference type="ChEBI" id="CHEBI:58095"/>
        <dbReference type="ChEBI" id="CHEBI:134020"/>
    </reaction>
    <physiologicalReaction direction="left-to-right" evidence="24">
        <dbReference type="Rhea" id="RHEA:51301"/>
    </physiologicalReaction>
    <physiologicalReaction direction="right-to-left" evidence="24">
        <dbReference type="Rhea" id="RHEA:51302"/>
    </physiologicalReaction>
</comment>
<comment type="catalytic activity">
    <reaction evidence="11">
        <text>N-octadecanoyl-L-phenylalanine + H2O = octadecanoate + L-phenylalanine</text>
        <dbReference type="Rhea" id="RHEA:64128"/>
        <dbReference type="ChEBI" id="CHEBI:15377"/>
        <dbReference type="ChEBI" id="CHEBI:25629"/>
        <dbReference type="ChEBI" id="CHEBI:58095"/>
        <dbReference type="ChEBI" id="CHEBI:149700"/>
    </reaction>
    <physiologicalReaction direction="left-to-right" evidence="11">
        <dbReference type="Rhea" id="RHEA:64129"/>
    </physiologicalReaction>
</comment>
<comment type="catalytic activity">
    <reaction evidence="12">
        <text>N-(9Z-octadecenoyl)-L-tyrosine + H2O = L-tyrosine + (9Z)-octadecenoate</text>
        <dbReference type="Rhea" id="RHEA:64184"/>
        <dbReference type="ChEBI" id="CHEBI:15377"/>
        <dbReference type="ChEBI" id="CHEBI:30823"/>
        <dbReference type="ChEBI" id="CHEBI:58315"/>
        <dbReference type="ChEBI" id="CHEBI:149734"/>
    </reaction>
    <physiologicalReaction direction="left-to-right" evidence="12">
        <dbReference type="Rhea" id="RHEA:64185"/>
    </physiologicalReaction>
</comment>
<dbReference type="Pfam" id="PF01546">
    <property type="entry name" value="Peptidase_M20"/>
    <property type="match status" value="1"/>
</dbReference>
<dbReference type="InterPro" id="IPR047177">
    <property type="entry name" value="Pept_M20A"/>
</dbReference>
<dbReference type="GeneTree" id="ENSGT00940000156659"/>
<dbReference type="InterPro" id="IPR011650">
    <property type="entry name" value="Peptidase_M20_dimer"/>
</dbReference>
<dbReference type="Ensembl" id="ENSECAT00000131110.1">
    <property type="protein sequence ID" value="ENSECAP00000067656.1"/>
    <property type="gene ID" value="ENSECAG00000008354.4"/>
</dbReference>
<dbReference type="Gene3D" id="1.10.150.900">
    <property type="match status" value="1"/>
</dbReference>
<evidence type="ECO:0000256" key="10">
    <source>
        <dbReference type="ARBA" id="ARBA00047567"/>
    </source>
</evidence>